<evidence type="ECO:0000256" key="8">
    <source>
        <dbReference type="SAM" id="SignalP"/>
    </source>
</evidence>
<organism evidence="9 10">
    <name type="scientific">Aedes aegypti</name>
    <name type="common">Yellowfever mosquito</name>
    <name type="synonym">Culex aegypti</name>
    <dbReference type="NCBI Taxonomy" id="7159"/>
    <lineage>
        <taxon>Eukaryota</taxon>
        <taxon>Metazoa</taxon>
        <taxon>Ecdysozoa</taxon>
        <taxon>Arthropoda</taxon>
        <taxon>Hexapoda</taxon>
        <taxon>Insecta</taxon>
        <taxon>Pterygota</taxon>
        <taxon>Neoptera</taxon>
        <taxon>Endopterygota</taxon>
        <taxon>Diptera</taxon>
        <taxon>Nematocera</taxon>
        <taxon>Culicoidea</taxon>
        <taxon>Culicidae</taxon>
        <taxon>Culicinae</taxon>
        <taxon>Aedini</taxon>
        <taxon>Aedes</taxon>
        <taxon>Stegomyia</taxon>
    </lineage>
</organism>
<dbReference type="InterPro" id="IPR052192">
    <property type="entry name" value="Insect_Ionotropic_Sensory_Rcpt"/>
</dbReference>
<evidence type="ECO:0000256" key="6">
    <source>
        <dbReference type="ARBA" id="ARBA00023170"/>
    </source>
</evidence>
<feature type="chain" id="PRO_5004184779" evidence="8">
    <location>
        <begin position="17"/>
        <end position="572"/>
    </location>
</feature>
<keyword evidence="8" id="KW-0732">Signal</keyword>
<evidence type="ECO:0000256" key="2">
    <source>
        <dbReference type="ARBA" id="ARBA00022475"/>
    </source>
</evidence>
<reference evidence="9" key="1">
    <citation type="submission" date="2005-10" db="EMBL/GenBank/DDBJ databases">
        <authorList>
            <person name="Loftus B.J."/>
            <person name="Nene V.M."/>
            <person name="Hannick L.I."/>
            <person name="Bidwell S."/>
            <person name="Haas B."/>
            <person name="Amedeo P."/>
            <person name="Orvis J."/>
            <person name="Wortman J.R."/>
            <person name="White O.R."/>
            <person name="Salzberg S."/>
            <person name="Shumway M."/>
            <person name="Koo H."/>
            <person name="Zhao Y."/>
            <person name="Holmes M."/>
            <person name="Miller J."/>
            <person name="Schatz M."/>
            <person name="Pop M."/>
            <person name="Pai G."/>
            <person name="Utterback T."/>
            <person name="Rogers Y.-H."/>
            <person name="Kravitz S."/>
            <person name="Fraser C.M."/>
        </authorList>
    </citation>
    <scope>NUCLEOTIDE SEQUENCE</scope>
    <source>
        <strain evidence="9">Liverpool</strain>
    </source>
</reference>
<feature type="signal peptide" evidence="8">
    <location>
        <begin position="1"/>
        <end position="16"/>
    </location>
</feature>
<keyword evidence="5" id="KW-0472">Membrane</keyword>
<evidence type="ECO:0000256" key="3">
    <source>
        <dbReference type="ARBA" id="ARBA00022692"/>
    </source>
</evidence>
<proteinExistence type="predicted"/>
<evidence type="ECO:0000256" key="4">
    <source>
        <dbReference type="ARBA" id="ARBA00022989"/>
    </source>
</evidence>
<evidence type="ECO:0000256" key="1">
    <source>
        <dbReference type="ARBA" id="ARBA00004651"/>
    </source>
</evidence>
<dbReference type="EMBL" id="CH477826">
    <property type="protein sequence ID" value="EAT35869.1"/>
    <property type="molecule type" value="Genomic_DNA"/>
</dbReference>
<dbReference type="PaxDb" id="7159-AAEL011997-PA"/>
<reference evidence="9" key="2">
    <citation type="journal article" date="2007" name="Science">
        <title>Genome sequence of Aedes aegypti, a major arbovirus vector.</title>
        <authorList>
            <person name="Nene V."/>
            <person name="Wortman J.R."/>
            <person name="Lawson D."/>
            <person name="Haas B."/>
            <person name="Kodira C."/>
            <person name="Tu Z.J."/>
            <person name="Loftus B."/>
            <person name="Xi Z."/>
            <person name="Megy K."/>
            <person name="Grabherr M."/>
            <person name="Ren Q."/>
            <person name="Zdobnov E.M."/>
            <person name="Lobo N.F."/>
            <person name="Campbell K.S."/>
            <person name="Brown S.E."/>
            <person name="Bonaldo M.F."/>
            <person name="Zhu J."/>
            <person name="Sinkins S.P."/>
            <person name="Hogenkamp D.G."/>
            <person name="Amedeo P."/>
            <person name="Arensburger P."/>
            <person name="Atkinson P.W."/>
            <person name="Bidwell S."/>
            <person name="Biedler J."/>
            <person name="Birney E."/>
            <person name="Bruggner R.V."/>
            <person name="Costas J."/>
            <person name="Coy M.R."/>
            <person name="Crabtree J."/>
            <person name="Crawford M."/>
            <person name="Debruyn B."/>
            <person name="Decaprio D."/>
            <person name="Eiglmeier K."/>
            <person name="Eisenstadt E."/>
            <person name="El-Dorry H."/>
            <person name="Gelbart W.M."/>
            <person name="Gomes S.L."/>
            <person name="Hammond M."/>
            <person name="Hannick L.I."/>
            <person name="Hogan J.R."/>
            <person name="Holmes M.H."/>
            <person name="Jaffe D."/>
            <person name="Johnston J.S."/>
            <person name="Kennedy R.C."/>
            <person name="Koo H."/>
            <person name="Kravitz S."/>
            <person name="Kriventseva E.V."/>
            <person name="Kulp D."/>
            <person name="Labutti K."/>
            <person name="Lee E."/>
            <person name="Li S."/>
            <person name="Lovin D.D."/>
            <person name="Mao C."/>
            <person name="Mauceli E."/>
            <person name="Menck C.F."/>
            <person name="Miller J.R."/>
            <person name="Montgomery P."/>
            <person name="Mori A."/>
            <person name="Nascimento A.L."/>
            <person name="Naveira H.F."/>
            <person name="Nusbaum C."/>
            <person name="O'leary S."/>
            <person name="Orvis J."/>
            <person name="Pertea M."/>
            <person name="Quesneville H."/>
            <person name="Reidenbach K.R."/>
            <person name="Rogers Y.H."/>
            <person name="Roth C.W."/>
            <person name="Schneider J.R."/>
            <person name="Schatz M."/>
            <person name="Shumway M."/>
            <person name="Stanke M."/>
            <person name="Stinson E.O."/>
            <person name="Tubio J.M."/>
            <person name="Vanzee J.P."/>
            <person name="Verjovski-Almeida S."/>
            <person name="Werner D."/>
            <person name="White O."/>
            <person name="Wyder S."/>
            <person name="Zeng Q."/>
            <person name="Zhao Q."/>
            <person name="Zhao Y."/>
            <person name="Hill C.A."/>
            <person name="Raikhel A.S."/>
            <person name="Soares M.B."/>
            <person name="Knudson D.L."/>
            <person name="Lee N.H."/>
            <person name="Galagan J."/>
            <person name="Salzberg S.L."/>
            <person name="Paulsen I.T."/>
            <person name="Dimopoulos G."/>
            <person name="Collins F.H."/>
            <person name="Birren B."/>
            <person name="Fraser-Liggett C.M."/>
            <person name="Severson D.W."/>
        </authorList>
    </citation>
    <scope>NUCLEOTIDE SEQUENCE [LARGE SCALE GENOMIC DNA]</scope>
    <source>
        <strain evidence="9">Liverpool</strain>
    </source>
</reference>
<dbReference type="PANTHER" id="PTHR42643:SF30">
    <property type="entry name" value="IONOTROPIC RECEPTOR 40A-RELATED"/>
    <property type="match status" value="1"/>
</dbReference>
<evidence type="ECO:0000256" key="7">
    <source>
        <dbReference type="ARBA" id="ARBA00023180"/>
    </source>
</evidence>
<evidence type="ECO:0000256" key="5">
    <source>
        <dbReference type="ARBA" id="ARBA00023136"/>
    </source>
</evidence>
<gene>
    <name evidence="9" type="ORF">AaeL_AAEL011997</name>
</gene>
<keyword evidence="7" id="KW-0325">Glycoprotein</keyword>
<dbReference type="Proteomes" id="UP000682892">
    <property type="component" value="Unassembled WGS sequence"/>
</dbReference>
<name>Q16NE7_AEDAE</name>
<dbReference type="OMA" id="INESCIW"/>
<accession>Q16NE7</accession>
<evidence type="ECO:0000313" key="9">
    <source>
        <dbReference type="EMBL" id="EAT35869.1"/>
    </source>
</evidence>
<evidence type="ECO:0000313" key="10">
    <source>
        <dbReference type="Proteomes" id="UP000682892"/>
    </source>
</evidence>
<keyword evidence="4" id="KW-1133">Transmembrane helix</keyword>
<comment type="subcellular location">
    <subcellularLocation>
        <location evidence="1">Cell membrane</location>
        <topology evidence="1">Multi-pass membrane protein</topology>
    </subcellularLocation>
</comment>
<keyword evidence="2" id="KW-1003">Cell membrane</keyword>
<dbReference type="AlphaFoldDB" id="Q16NE7"/>
<sequence length="572" mass="65546">MIELLLLVASAHLSSSQPNNLLITIILQLKSAVCPQGSPLVLYRHENLDHSDAVLLNEILTNQSESKIITNELNQFMLLATEDSCGVFFFGNLIKDVLFIARLFPARKLIIAQKNSFHVIQEALQSKPLANSVIFVHDEQQYAIYHYNQFRKELRTLSEISADPIADSVRQFRLSVFNELPLEVPFVDLLLSRTNSSRVTYESNFHFFFMYEFGDVRLDHVYMHRTEGLRILVPRLNMPKPMIYVLIDPYDAATWVTYAAMVFLASILRSYFSNRLTTSELLSNIRLIFGFILIDSSITFYHELDRALLGLFKVMNIVLMTAYESLVISFLMSPRFYPEWDTIDQINESCIWDESMTVEPFRFRHIRKLPLENGDIYSSIEVGRNLSYCFVFSPRFNLLLRERKGQPLFTSGYRWSRATLQTSPVMAAAYGDPAVREVIVFYAAAFFAEAGLYQHFLSETRREVVEFTIQENPVGVGDLSLVWLVGHFIGQHRRHRHLHQADQHVRASVLEDNPRADETAKYPVSAAESLQRVISNNVRHGFDVSRFLLVAVGGQQPKQKPGGSKTVGRSVL</sequence>
<reference evidence="9" key="3">
    <citation type="submission" date="2012-09" db="EMBL/GenBank/DDBJ databases">
        <authorList>
            <consortium name="VectorBase"/>
        </authorList>
    </citation>
    <scope>NUCLEOTIDE SEQUENCE</scope>
    <source>
        <strain evidence="9">Liverpool</strain>
    </source>
</reference>
<dbReference type="PANTHER" id="PTHR42643">
    <property type="entry name" value="IONOTROPIC RECEPTOR 20A-RELATED"/>
    <property type="match status" value="1"/>
</dbReference>
<keyword evidence="6" id="KW-0675">Receptor</keyword>
<dbReference type="eggNOG" id="ENOG502TATW">
    <property type="taxonomic scope" value="Eukaryota"/>
</dbReference>
<protein>
    <submittedName>
        <fullName evidence="9">AAEL011997-PA</fullName>
    </submittedName>
</protein>
<keyword evidence="3" id="KW-0812">Transmembrane</keyword>
<dbReference type="PhylomeDB" id="Q16NE7"/>
<dbReference type="GO" id="GO:0005886">
    <property type="term" value="C:plasma membrane"/>
    <property type="evidence" value="ECO:0007669"/>
    <property type="project" value="UniProtKB-SubCell"/>
</dbReference>